<evidence type="ECO:0000313" key="4">
    <source>
        <dbReference type="Proteomes" id="UP000005143"/>
    </source>
</evidence>
<dbReference type="GO" id="GO:0004806">
    <property type="term" value="F:triacylglycerol lipase activity"/>
    <property type="evidence" value="ECO:0007669"/>
    <property type="project" value="TreeGrafter"/>
</dbReference>
<evidence type="ECO:0000256" key="1">
    <source>
        <dbReference type="SAM" id="MobiDB-lite"/>
    </source>
</evidence>
<comment type="caution">
    <text evidence="3">The sequence shown here is derived from an EMBL/GenBank/DDBJ whole genome shotgun (WGS) entry which is preliminary data.</text>
</comment>
<dbReference type="EMBL" id="AGUD01000225">
    <property type="protein sequence ID" value="EHN10366.1"/>
    <property type="molecule type" value="Genomic_DNA"/>
</dbReference>
<feature type="domain" description="AB hydrolase-1" evidence="2">
    <location>
        <begin position="57"/>
        <end position="288"/>
    </location>
</feature>
<dbReference type="Pfam" id="PF00561">
    <property type="entry name" value="Abhydrolase_1"/>
    <property type="match status" value="1"/>
</dbReference>
<proteinExistence type="predicted"/>
<sequence>MEHPTAAVDREPPSGASQRSGGDTTAALLRPDAAVPLELADGTVRTVLRHGDGVPTLLIQGMAATHGHWGRWFLDGLLTAGRQLISVNHVGVARSSRAPGPYTIADLADDQAAALDALGIDGPIDVFGISMGGMTAQELALRHPERVRSLVLGCTTPGHVLGTWTEPLVTQGLVEALQSGDGARALRASWEINVSAEFASHEDAYAEFVAVTSENRVSLRVISEQMQAIGGHDTAGRLSAIDVPVTVVHGSDDQMLPYPNAPVLAEEIPGARLETLPATGHLFFWEHPEVAVRVALETAARAA</sequence>
<feature type="region of interest" description="Disordered" evidence="1">
    <location>
        <begin position="1"/>
        <end position="24"/>
    </location>
</feature>
<dbReference type="InterPro" id="IPR050471">
    <property type="entry name" value="AB_hydrolase"/>
</dbReference>
<dbReference type="PATRIC" id="fig|1097667.3.peg.2775"/>
<feature type="compositionally biased region" description="Basic and acidic residues" evidence="1">
    <location>
        <begin position="1"/>
        <end position="12"/>
    </location>
</feature>
<dbReference type="Gene3D" id="3.40.50.1820">
    <property type="entry name" value="alpha/beta hydrolase"/>
    <property type="match status" value="1"/>
</dbReference>
<dbReference type="GO" id="GO:0046503">
    <property type="term" value="P:glycerolipid catabolic process"/>
    <property type="evidence" value="ECO:0007669"/>
    <property type="project" value="TreeGrafter"/>
</dbReference>
<dbReference type="AlphaFoldDB" id="H0E7J5"/>
<dbReference type="PANTHER" id="PTHR43433:SF5">
    <property type="entry name" value="AB HYDROLASE-1 DOMAIN-CONTAINING PROTEIN"/>
    <property type="match status" value="1"/>
</dbReference>
<evidence type="ECO:0000313" key="3">
    <source>
        <dbReference type="EMBL" id="EHN10366.1"/>
    </source>
</evidence>
<dbReference type="PANTHER" id="PTHR43433">
    <property type="entry name" value="HYDROLASE, ALPHA/BETA FOLD FAMILY PROTEIN"/>
    <property type="match status" value="1"/>
</dbReference>
<dbReference type="InterPro" id="IPR029058">
    <property type="entry name" value="AB_hydrolase_fold"/>
</dbReference>
<gene>
    <name evidence="3" type="ORF">PAI11_27970</name>
</gene>
<dbReference type="OrthoDB" id="7958481at2"/>
<dbReference type="Proteomes" id="UP000005143">
    <property type="component" value="Unassembled WGS sequence"/>
</dbReference>
<keyword evidence="4" id="KW-1185">Reference proteome</keyword>
<keyword evidence="3" id="KW-0378">Hydrolase</keyword>
<name>H0E7J5_9ACTN</name>
<reference evidence="3 4" key="1">
    <citation type="journal article" date="2013" name="Biodegradation">
        <title>Quantitative proteomic analysis of ibuprofen-degrading Patulibacter sp. strain I11.</title>
        <authorList>
            <person name="Almeida B."/>
            <person name="Kjeldal H."/>
            <person name="Lolas I."/>
            <person name="Knudsen A.D."/>
            <person name="Carvalho G."/>
            <person name="Nielsen K.L."/>
            <person name="Barreto Crespo M.T."/>
            <person name="Stensballe A."/>
            <person name="Nielsen J.L."/>
        </authorList>
    </citation>
    <scope>NUCLEOTIDE SEQUENCE [LARGE SCALE GENOMIC DNA]</scope>
    <source>
        <strain evidence="3 4">I11</strain>
    </source>
</reference>
<protein>
    <submittedName>
        <fullName evidence="3">Alpha/beta hydrolase</fullName>
    </submittedName>
</protein>
<evidence type="ECO:0000259" key="2">
    <source>
        <dbReference type="Pfam" id="PF00561"/>
    </source>
</evidence>
<accession>H0E7J5</accession>
<organism evidence="3 4">
    <name type="scientific">Patulibacter medicamentivorans</name>
    <dbReference type="NCBI Taxonomy" id="1097667"/>
    <lineage>
        <taxon>Bacteria</taxon>
        <taxon>Bacillati</taxon>
        <taxon>Actinomycetota</taxon>
        <taxon>Thermoleophilia</taxon>
        <taxon>Solirubrobacterales</taxon>
        <taxon>Patulibacteraceae</taxon>
        <taxon>Patulibacter</taxon>
    </lineage>
</organism>
<dbReference type="InterPro" id="IPR000073">
    <property type="entry name" value="AB_hydrolase_1"/>
</dbReference>
<dbReference type="SUPFAM" id="SSF53474">
    <property type="entry name" value="alpha/beta-Hydrolases"/>
    <property type="match status" value="1"/>
</dbReference>
<dbReference type="RefSeq" id="WP_007576301.1">
    <property type="nucleotide sequence ID" value="NZ_AGUD01000225.1"/>
</dbReference>
<dbReference type="PRINTS" id="PR00111">
    <property type="entry name" value="ABHYDROLASE"/>
</dbReference>